<sequence>MKLAILNSLVITNQGVYKAEKITLMEARKMMFAHETNYESYVGHESSSLVLEELLGFPVPVNRIRFRQEKYQKALCFKLYDRYMEYKKLTEKELQSVNYDFFLLTRMD</sequence>
<dbReference type="SUPFAM" id="SSF143602">
    <property type="entry name" value="STIV B116-like"/>
    <property type="match status" value="1"/>
</dbReference>
<dbReference type="Gene3D" id="3.40.50.11170">
    <property type="entry name" value="Uncharacterised protein PF08960, DUF1874"/>
    <property type="match status" value="1"/>
</dbReference>
<organism evidence="1 2">
    <name type="scientific">Shouchella lehensis</name>
    <dbReference type="NCBI Taxonomy" id="300825"/>
    <lineage>
        <taxon>Bacteria</taxon>
        <taxon>Bacillati</taxon>
        <taxon>Bacillota</taxon>
        <taxon>Bacilli</taxon>
        <taxon>Bacillales</taxon>
        <taxon>Bacillaceae</taxon>
        <taxon>Shouchella</taxon>
    </lineage>
</organism>
<name>A0A4Y7WLC7_9BACI</name>
<dbReference type="Proteomes" id="UP000298210">
    <property type="component" value="Unassembled WGS sequence"/>
</dbReference>
<dbReference type="InterPro" id="IPR037236">
    <property type="entry name" value="STIV_B116-like_sf"/>
</dbReference>
<comment type="caution">
    <text evidence="1">The sequence shown here is derived from an EMBL/GenBank/DDBJ whole genome shotgun (WGS) entry which is preliminary data.</text>
</comment>
<gene>
    <name evidence="1" type="ORF">E2L03_06595</name>
</gene>
<evidence type="ECO:0000313" key="1">
    <source>
        <dbReference type="EMBL" id="TES49147.1"/>
    </source>
</evidence>
<reference evidence="1 2" key="1">
    <citation type="submission" date="2019-03" db="EMBL/GenBank/DDBJ databases">
        <authorList>
            <person name="Liu G."/>
        </authorList>
    </citation>
    <scope>NUCLEOTIDE SEQUENCE [LARGE SCALE GENOMIC DNA]</scope>
    <source>
        <strain evidence="1 2">DSM 19099</strain>
    </source>
</reference>
<dbReference type="Pfam" id="PF08960">
    <property type="entry name" value="STIV_B116-like"/>
    <property type="match status" value="1"/>
</dbReference>
<protein>
    <submittedName>
        <fullName evidence="1">DUF1874 domain-containing protein</fullName>
    </submittedName>
</protein>
<dbReference type="EMBL" id="SNUX01000002">
    <property type="protein sequence ID" value="TES49147.1"/>
    <property type="molecule type" value="Genomic_DNA"/>
</dbReference>
<dbReference type="InterPro" id="IPR015055">
    <property type="entry name" value="STIV_B116-like"/>
</dbReference>
<dbReference type="AlphaFoldDB" id="A0A4Y7WLC7"/>
<proteinExistence type="predicted"/>
<dbReference type="RefSeq" id="WP_134258761.1">
    <property type="nucleotide sequence ID" value="NZ_LDIM01000006.1"/>
</dbReference>
<accession>A0A4Y7WLC7</accession>
<evidence type="ECO:0000313" key="2">
    <source>
        <dbReference type="Proteomes" id="UP000298210"/>
    </source>
</evidence>